<keyword evidence="5" id="KW-0378">Hydrolase</keyword>
<dbReference type="InterPro" id="IPR023214">
    <property type="entry name" value="HAD_sf"/>
</dbReference>
<proteinExistence type="inferred from homology"/>
<evidence type="ECO:0000313" key="5">
    <source>
        <dbReference type="EMBL" id="SUX26520.1"/>
    </source>
</evidence>
<comment type="catalytic activity">
    <reaction evidence="1">
        <text>2-phosphoglycolate + H2O = glycolate + phosphate</text>
        <dbReference type="Rhea" id="RHEA:14369"/>
        <dbReference type="ChEBI" id="CHEBI:15377"/>
        <dbReference type="ChEBI" id="CHEBI:29805"/>
        <dbReference type="ChEBI" id="CHEBI:43474"/>
        <dbReference type="ChEBI" id="CHEBI:58033"/>
        <dbReference type="EC" id="3.1.3.18"/>
    </reaction>
</comment>
<evidence type="ECO:0000256" key="3">
    <source>
        <dbReference type="ARBA" id="ARBA00006171"/>
    </source>
</evidence>
<organism evidence="5 6">
    <name type="scientific">Campylobacter upsaliensis</name>
    <dbReference type="NCBI Taxonomy" id="28080"/>
    <lineage>
        <taxon>Bacteria</taxon>
        <taxon>Pseudomonadati</taxon>
        <taxon>Campylobacterota</taxon>
        <taxon>Epsilonproteobacteria</taxon>
        <taxon>Campylobacterales</taxon>
        <taxon>Campylobacteraceae</taxon>
        <taxon>Campylobacter</taxon>
    </lineage>
</organism>
<dbReference type="Gene3D" id="1.10.150.240">
    <property type="entry name" value="Putative phosphatase, domain 2"/>
    <property type="match status" value="1"/>
</dbReference>
<dbReference type="EMBL" id="UFUZ01000001">
    <property type="protein sequence ID" value="SUX26520.1"/>
    <property type="molecule type" value="Genomic_DNA"/>
</dbReference>
<dbReference type="InterPro" id="IPR023198">
    <property type="entry name" value="PGP-like_dom2"/>
</dbReference>
<sequence length="206" mass="23867">MINVFFDMDGTLIDSANAISSAVNEIRAELKLSPLKREDIMRIINTPQIDWAKELYEMKNFNHSSFKDGFEKYFIKHYQQSVVLFEGIKEILDFLKEQKCYLAIATNAPQSSLTQILNKHNILPYFDKILGVSVGIEPKPSPMMLHLLKEEAPYQTSLFIGDSAKDKEAAQRADIPYYHAKWYEKDLKENEFSNAKELLNFLKNHL</sequence>
<dbReference type="InterPro" id="IPR036412">
    <property type="entry name" value="HAD-like_sf"/>
</dbReference>
<dbReference type="PANTHER" id="PTHR43434">
    <property type="entry name" value="PHOSPHOGLYCOLATE PHOSPHATASE"/>
    <property type="match status" value="1"/>
</dbReference>
<dbReference type="NCBIfam" id="TIGR01549">
    <property type="entry name" value="HAD-SF-IA-v1"/>
    <property type="match status" value="1"/>
</dbReference>
<dbReference type="InterPro" id="IPR050155">
    <property type="entry name" value="HAD-like_hydrolase_sf"/>
</dbReference>
<dbReference type="SUPFAM" id="SSF56784">
    <property type="entry name" value="HAD-like"/>
    <property type="match status" value="1"/>
</dbReference>
<dbReference type="GO" id="GO:0005829">
    <property type="term" value="C:cytosol"/>
    <property type="evidence" value="ECO:0007669"/>
    <property type="project" value="TreeGrafter"/>
</dbReference>
<dbReference type="AlphaFoldDB" id="A0A381EHW4"/>
<dbReference type="InterPro" id="IPR041492">
    <property type="entry name" value="HAD_2"/>
</dbReference>
<dbReference type="GO" id="GO:0006281">
    <property type="term" value="P:DNA repair"/>
    <property type="evidence" value="ECO:0007669"/>
    <property type="project" value="TreeGrafter"/>
</dbReference>
<dbReference type="GO" id="GO:0008967">
    <property type="term" value="F:phosphoglycolate phosphatase activity"/>
    <property type="evidence" value="ECO:0007669"/>
    <property type="project" value="UniProtKB-EC"/>
</dbReference>
<evidence type="ECO:0000256" key="2">
    <source>
        <dbReference type="ARBA" id="ARBA00004818"/>
    </source>
</evidence>
<evidence type="ECO:0000256" key="4">
    <source>
        <dbReference type="ARBA" id="ARBA00013078"/>
    </source>
</evidence>
<dbReference type="RefSeq" id="WP_115629684.1">
    <property type="nucleotide sequence ID" value="NZ_JAHCYV010000005.1"/>
</dbReference>
<protein>
    <recommendedName>
        <fullName evidence="4">phosphoglycolate phosphatase</fullName>
        <ecNumber evidence="4">3.1.3.18</ecNumber>
    </recommendedName>
</protein>
<accession>A0A381EHW4</accession>
<dbReference type="SFLD" id="SFLDS00003">
    <property type="entry name" value="Haloacid_Dehalogenase"/>
    <property type="match status" value="1"/>
</dbReference>
<dbReference type="Gene3D" id="3.40.50.1000">
    <property type="entry name" value="HAD superfamily/HAD-like"/>
    <property type="match status" value="1"/>
</dbReference>
<evidence type="ECO:0000313" key="6">
    <source>
        <dbReference type="Proteomes" id="UP000254161"/>
    </source>
</evidence>
<comment type="similarity">
    <text evidence="3">Belongs to the HAD-like hydrolase superfamily. CbbY/CbbZ/Gph/YieH family.</text>
</comment>
<dbReference type="PANTHER" id="PTHR43434:SF1">
    <property type="entry name" value="PHOSPHOGLYCOLATE PHOSPHATASE"/>
    <property type="match status" value="1"/>
</dbReference>
<dbReference type="Pfam" id="PF13419">
    <property type="entry name" value="HAD_2"/>
    <property type="match status" value="1"/>
</dbReference>
<reference evidence="5 6" key="1">
    <citation type="submission" date="2018-06" db="EMBL/GenBank/DDBJ databases">
        <authorList>
            <consortium name="Pathogen Informatics"/>
            <person name="Doyle S."/>
        </authorList>
    </citation>
    <scope>NUCLEOTIDE SEQUENCE [LARGE SCALE GENOMIC DNA]</scope>
    <source>
        <strain evidence="5 6">NCTC12264</strain>
    </source>
</reference>
<name>A0A381EHW4_CAMUP</name>
<dbReference type="SFLD" id="SFLDG01129">
    <property type="entry name" value="C1.5:_HAD__Beta-PGM__Phosphata"/>
    <property type="match status" value="1"/>
</dbReference>
<dbReference type="Proteomes" id="UP000254161">
    <property type="component" value="Unassembled WGS sequence"/>
</dbReference>
<comment type="pathway">
    <text evidence="2">Organic acid metabolism; glycolate biosynthesis; glycolate from 2-phosphoglycolate: step 1/1.</text>
</comment>
<gene>
    <name evidence="5" type="primary">gph</name>
    <name evidence="5" type="ORF">NCTC12264_00748</name>
</gene>
<dbReference type="EC" id="3.1.3.18" evidence="4"/>
<evidence type="ECO:0000256" key="1">
    <source>
        <dbReference type="ARBA" id="ARBA00000830"/>
    </source>
</evidence>
<dbReference type="InterPro" id="IPR006439">
    <property type="entry name" value="HAD-SF_hydro_IA"/>
</dbReference>